<protein>
    <submittedName>
        <fullName evidence="4">DUF418 domain-containing protein</fullName>
    </submittedName>
</protein>
<keyword evidence="2" id="KW-1133">Transmembrane helix</keyword>
<dbReference type="InterPro" id="IPR052529">
    <property type="entry name" value="Bact_Transport_Assoc"/>
</dbReference>
<gene>
    <name evidence="4" type="ORF">GCM10010403_12290</name>
</gene>
<feature type="transmembrane region" description="Helical" evidence="2">
    <location>
        <begin position="174"/>
        <end position="195"/>
    </location>
</feature>
<dbReference type="RefSeq" id="WP_310285739.1">
    <property type="nucleotide sequence ID" value="NZ_BAAASX010000002.1"/>
</dbReference>
<evidence type="ECO:0000313" key="4">
    <source>
        <dbReference type="EMBL" id="GAA2323727.1"/>
    </source>
</evidence>
<dbReference type="PANTHER" id="PTHR30590:SF2">
    <property type="entry name" value="INNER MEMBRANE PROTEIN"/>
    <property type="match status" value="1"/>
</dbReference>
<feature type="region of interest" description="Disordered" evidence="1">
    <location>
        <begin position="1"/>
        <end position="35"/>
    </location>
</feature>
<dbReference type="InterPro" id="IPR007349">
    <property type="entry name" value="DUF418"/>
</dbReference>
<name>A0ABN3F8S7_9ACTN</name>
<evidence type="ECO:0000256" key="2">
    <source>
        <dbReference type="SAM" id="Phobius"/>
    </source>
</evidence>
<dbReference type="Proteomes" id="UP001501584">
    <property type="component" value="Unassembled WGS sequence"/>
</dbReference>
<feature type="transmembrane region" description="Helical" evidence="2">
    <location>
        <begin position="151"/>
        <end position="167"/>
    </location>
</feature>
<evidence type="ECO:0000313" key="5">
    <source>
        <dbReference type="Proteomes" id="UP001501584"/>
    </source>
</evidence>
<dbReference type="Pfam" id="PF04235">
    <property type="entry name" value="DUF418"/>
    <property type="match status" value="1"/>
</dbReference>
<keyword evidence="2" id="KW-0812">Transmembrane</keyword>
<accession>A0ABN3F8S7</accession>
<organism evidence="4 5">
    <name type="scientific">Glycomyces rutgersensis</name>
    <dbReference type="NCBI Taxonomy" id="58115"/>
    <lineage>
        <taxon>Bacteria</taxon>
        <taxon>Bacillati</taxon>
        <taxon>Actinomycetota</taxon>
        <taxon>Actinomycetes</taxon>
        <taxon>Glycomycetales</taxon>
        <taxon>Glycomycetaceae</taxon>
        <taxon>Glycomyces</taxon>
    </lineage>
</organism>
<evidence type="ECO:0000256" key="1">
    <source>
        <dbReference type="SAM" id="MobiDB-lite"/>
    </source>
</evidence>
<dbReference type="PANTHER" id="PTHR30590">
    <property type="entry name" value="INNER MEMBRANE PROTEIN"/>
    <property type="match status" value="1"/>
</dbReference>
<feature type="transmembrane region" description="Helical" evidence="2">
    <location>
        <begin position="42"/>
        <end position="60"/>
    </location>
</feature>
<dbReference type="EMBL" id="BAAASX010000002">
    <property type="protein sequence ID" value="GAA2323727.1"/>
    <property type="molecule type" value="Genomic_DNA"/>
</dbReference>
<reference evidence="4 5" key="1">
    <citation type="journal article" date="2019" name="Int. J. Syst. Evol. Microbiol.">
        <title>The Global Catalogue of Microorganisms (GCM) 10K type strain sequencing project: providing services to taxonomists for standard genome sequencing and annotation.</title>
        <authorList>
            <consortium name="The Broad Institute Genomics Platform"/>
            <consortium name="The Broad Institute Genome Sequencing Center for Infectious Disease"/>
            <person name="Wu L."/>
            <person name="Ma J."/>
        </authorList>
    </citation>
    <scope>NUCLEOTIDE SEQUENCE [LARGE SCALE GENOMIC DNA]</scope>
    <source>
        <strain evidence="4 5">JCM 6238</strain>
    </source>
</reference>
<comment type="caution">
    <text evidence="4">The sequence shown here is derived from an EMBL/GenBank/DDBJ whole genome shotgun (WGS) entry which is preliminary data.</text>
</comment>
<feature type="transmembrane region" description="Helical" evidence="2">
    <location>
        <begin position="302"/>
        <end position="320"/>
    </location>
</feature>
<evidence type="ECO:0000259" key="3">
    <source>
        <dbReference type="Pfam" id="PF04235"/>
    </source>
</evidence>
<sequence>MAHSPAESDTVLLPRIRGSDSGGATGPPSAPAPAQRVLTPDLARGFMLLLIAMAYAPVYTTSGEAGGYGRRPGGSTLDQAVSFVSTLVVENRAFPMFGILFGYGLVMLVESGRRKGLSEQESRAILRRRSLWLLVFGTVHTVLAYTGEILAAYGVAGLTIGLLVFKPQVRLGKVLGILAPYYLVASVIMMAVLVADDGTLAQPGYATGRDWTLRLIGIVAGPIGNTILFPMFVFVAIGIWAARKRLLDRPADHVPLLKRLAVVGVSVSLAGALPLALAGIGVIEVGDVGYGVLNTLQELTGVFAGIGYVALWGLLSLRLAAKPGPGTRLLAAAGRRSLSVYLFISLAIALVMNHDLIGVGDAVGKAGAVGVAVAIWTVGVLAARVLEAEGKQGPAEVLLRRLVYKQARR</sequence>
<feature type="transmembrane region" description="Helical" evidence="2">
    <location>
        <begin position="215"/>
        <end position="240"/>
    </location>
</feature>
<keyword evidence="2" id="KW-0472">Membrane</keyword>
<feature type="transmembrane region" description="Helical" evidence="2">
    <location>
        <begin position="340"/>
        <end position="360"/>
    </location>
</feature>
<feature type="domain" description="DUF418" evidence="3">
    <location>
        <begin position="241"/>
        <end position="405"/>
    </location>
</feature>
<proteinExistence type="predicted"/>
<feature type="transmembrane region" description="Helical" evidence="2">
    <location>
        <begin position="366"/>
        <end position="386"/>
    </location>
</feature>
<keyword evidence="5" id="KW-1185">Reference proteome</keyword>
<feature type="transmembrane region" description="Helical" evidence="2">
    <location>
        <begin position="260"/>
        <end position="282"/>
    </location>
</feature>